<accession>A0ABV0MTN9</accession>
<dbReference type="EMBL" id="JAHRIO010010522">
    <property type="protein sequence ID" value="MEQ2161412.1"/>
    <property type="molecule type" value="Genomic_DNA"/>
</dbReference>
<protein>
    <submittedName>
        <fullName evidence="1">Uncharacterized protein</fullName>
    </submittedName>
</protein>
<evidence type="ECO:0000313" key="2">
    <source>
        <dbReference type="Proteomes" id="UP001476798"/>
    </source>
</evidence>
<evidence type="ECO:0000313" key="1">
    <source>
        <dbReference type="EMBL" id="MEQ2161412.1"/>
    </source>
</evidence>
<sequence length="70" mass="7756">MTGIRLCICNVSIQRKENMPLKLPTENSDPAKSHQSVTAQGVLQGFMNVLSRRSIPFHRLMAPLPAKISP</sequence>
<organism evidence="1 2">
    <name type="scientific">Goodea atripinnis</name>
    <dbReference type="NCBI Taxonomy" id="208336"/>
    <lineage>
        <taxon>Eukaryota</taxon>
        <taxon>Metazoa</taxon>
        <taxon>Chordata</taxon>
        <taxon>Craniata</taxon>
        <taxon>Vertebrata</taxon>
        <taxon>Euteleostomi</taxon>
        <taxon>Actinopterygii</taxon>
        <taxon>Neopterygii</taxon>
        <taxon>Teleostei</taxon>
        <taxon>Neoteleostei</taxon>
        <taxon>Acanthomorphata</taxon>
        <taxon>Ovalentaria</taxon>
        <taxon>Atherinomorphae</taxon>
        <taxon>Cyprinodontiformes</taxon>
        <taxon>Goodeidae</taxon>
        <taxon>Goodea</taxon>
    </lineage>
</organism>
<keyword evidence="2" id="KW-1185">Reference proteome</keyword>
<comment type="caution">
    <text evidence="1">The sequence shown here is derived from an EMBL/GenBank/DDBJ whole genome shotgun (WGS) entry which is preliminary data.</text>
</comment>
<reference evidence="1 2" key="1">
    <citation type="submission" date="2021-06" db="EMBL/GenBank/DDBJ databases">
        <authorList>
            <person name="Palmer J.M."/>
        </authorList>
    </citation>
    <scope>NUCLEOTIDE SEQUENCE [LARGE SCALE GENOMIC DNA]</scope>
    <source>
        <strain evidence="1 2">GA_2019</strain>
        <tissue evidence="1">Muscle</tissue>
    </source>
</reference>
<name>A0ABV0MTN9_9TELE</name>
<gene>
    <name evidence="1" type="ORF">GOODEAATRI_009417</name>
</gene>
<dbReference type="Proteomes" id="UP001476798">
    <property type="component" value="Unassembled WGS sequence"/>
</dbReference>
<proteinExistence type="predicted"/>